<evidence type="ECO:0000313" key="3">
    <source>
        <dbReference type="Proteomes" id="UP001189429"/>
    </source>
</evidence>
<evidence type="ECO:0000256" key="1">
    <source>
        <dbReference type="SAM" id="MobiDB-lite"/>
    </source>
</evidence>
<keyword evidence="3" id="KW-1185">Reference proteome</keyword>
<feature type="non-terminal residue" evidence="2">
    <location>
        <position position="1"/>
    </location>
</feature>
<accession>A0ABN9SWG9</accession>
<organism evidence="2 3">
    <name type="scientific">Prorocentrum cordatum</name>
    <dbReference type="NCBI Taxonomy" id="2364126"/>
    <lineage>
        <taxon>Eukaryota</taxon>
        <taxon>Sar</taxon>
        <taxon>Alveolata</taxon>
        <taxon>Dinophyceae</taxon>
        <taxon>Prorocentrales</taxon>
        <taxon>Prorocentraceae</taxon>
        <taxon>Prorocentrum</taxon>
    </lineage>
</organism>
<proteinExistence type="predicted"/>
<comment type="caution">
    <text evidence="2">The sequence shown here is derived from an EMBL/GenBank/DDBJ whole genome shotgun (WGS) entry which is preliminary data.</text>
</comment>
<protein>
    <submittedName>
        <fullName evidence="2">Uncharacterized protein</fullName>
    </submittedName>
</protein>
<evidence type="ECO:0000313" key="2">
    <source>
        <dbReference type="EMBL" id="CAK0836860.1"/>
    </source>
</evidence>
<reference evidence="2" key="1">
    <citation type="submission" date="2023-10" db="EMBL/GenBank/DDBJ databases">
        <authorList>
            <person name="Chen Y."/>
            <person name="Shah S."/>
            <person name="Dougan E. K."/>
            <person name="Thang M."/>
            <person name="Chan C."/>
        </authorList>
    </citation>
    <scope>NUCLEOTIDE SEQUENCE [LARGE SCALE GENOMIC DNA]</scope>
</reference>
<dbReference type="EMBL" id="CAUYUJ010013880">
    <property type="protein sequence ID" value="CAK0836860.1"/>
    <property type="molecule type" value="Genomic_DNA"/>
</dbReference>
<feature type="region of interest" description="Disordered" evidence="1">
    <location>
        <begin position="1"/>
        <end position="61"/>
    </location>
</feature>
<sequence length="295" mass="32506">AASPAAAQPGGHGRRLSASLSVTEATARLLEAPARHGTKRKTWQGGAPPPPRPVSRQQSTRARQAAVVVFLRAGREDEQSAVEEAEQTLRANGVDAVVVHRGSTITPNEARDKLDLVYREAQEKRGLRVLPRPQLDPRKVQLLFETRKCRTGDMDDLLCCGGCLDLVRGSITCTTEEEVQQLFSNALRLTIEHDNAEVVRIKNGFHTPAIGGYCDLKLFLLIVADTRQPRGRSRSSDSLAGQPPSRPGRPDEGADNVASNVCHICELQVHLKDFLECKKYTHMPYCIDRGDFDEK</sequence>
<gene>
    <name evidence="2" type="ORF">PCOR1329_LOCUS33225</name>
</gene>
<name>A0ABN9SWG9_9DINO</name>
<feature type="region of interest" description="Disordered" evidence="1">
    <location>
        <begin position="230"/>
        <end position="253"/>
    </location>
</feature>
<dbReference type="Proteomes" id="UP001189429">
    <property type="component" value="Unassembled WGS sequence"/>
</dbReference>